<evidence type="ECO:0000259" key="8">
    <source>
        <dbReference type="Pfam" id="PF02687"/>
    </source>
</evidence>
<reference evidence="10 11" key="1">
    <citation type="submission" date="2018-07" db="EMBL/GenBank/DDBJ databases">
        <title>Halioglobus sp. genome submission.</title>
        <authorList>
            <person name="Ye M.-Q."/>
            <person name="Du Z.-J."/>
        </authorList>
    </citation>
    <scope>NUCLEOTIDE SEQUENCE [LARGE SCALE GENOMIC DNA]</scope>
    <source>
        <strain evidence="10 11">U0301</strain>
    </source>
</reference>
<dbReference type="InterPro" id="IPR003838">
    <property type="entry name" value="ABC3_permease_C"/>
</dbReference>
<feature type="domain" description="MacB-like periplasmic core" evidence="9">
    <location>
        <begin position="16"/>
        <end position="231"/>
    </location>
</feature>
<protein>
    <submittedName>
        <fullName evidence="10">FtsX-like permease family protein</fullName>
    </submittedName>
</protein>
<evidence type="ECO:0000256" key="4">
    <source>
        <dbReference type="ARBA" id="ARBA00022692"/>
    </source>
</evidence>
<feature type="transmembrane region" description="Helical" evidence="7">
    <location>
        <begin position="347"/>
        <end position="367"/>
    </location>
</feature>
<organism evidence="10 11">
    <name type="scientific">Seongchinamella sediminis</name>
    <dbReference type="NCBI Taxonomy" id="2283635"/>
    <lineage>
        <taxon>Bacteria</taxon>
        <taxon>Pseudomonadati</taxon>
        <taxon>Pseudomonadota</taxon>
        <taxon>Gammaproteobacteria</taxon>
        <taxon>Cellvibrionales</taxon>
        <taxon>Halieaceae</taxon>
        <taxon>Seongchinamella</taxon>
    </lineage>
</organism>
<dbReference type="Proteomes" id="UP000265509">
    <property type="component" value="Unassembled WGS sequence"/>
</dbReference>
<keyword evidence="3" id="KW-1003">Cell membrane</keyword>
<evidence type="ECO:0000313" key="11">
    <source>
        <dbReference type="Proteomes" id="UP000265509"/>
    </source>
</evidence>
<keyword evidence="2" id="KW-0813">Transport</keyword>
<dbReference type="RefSeq" id="WP_117957028.1">
    <property type="nucleotide sequence ID" value="NZ_QRAN01000025.1"/>
</dbReference>
<evidence type="ECO:0000256" key="6">
    <source>
        <dbReference type="ARBA" id="ARBA00023136"/>
    </source>
</evidence>
<evidence type="ECO:0000259" key="9">
    <source>
        <dbReference type="Pfam" id="PF12704"/>
    </source>
</evidence>
<dbReference type="PANTHER" id="PTHR43738">
    <property type="entry name" value="ABC TRANSPORTER, MEMBRANE PROTEIN"/>
    <property type="match status" value="1"/>
</dbReference>
<dbReference type="OrthoDB" id="7298150at2"/>
<comment type="caution">
    <text evidence="10">The sequence shown here is derived from an EMBL/GenBank/DDBJ whole genome shotgun (WGS) entry which is preliminary data.</text>
</comment>
<dbReference type="PANTHER" id="PTHR43738:SF1">
    <property type="entry name" value="HEMIN TRANSPORT SYSTEM PERMEASE PROTEIN HRTB-RELATED"/>
    <property type="match status" value="1"/>
</dbReference>
<evidence type="ECO:0000313" key="10">
    <source>
        <dbReference type="EMBL" id="RLQ20500.1"/>
    </source>
</evidence>
<evidence type="ECO:0000256" key="5">
    <source>
        <dbReference type="ARBA" id="ARBA00022989"/>
    </source>
</evidence>
<keyword evidence="11" id="KW-1185">Reference proteome</keyword>
<dbReference type="InterPro" id="IPR051125">
    <property type="entry name" value="ABC-4/HrtB_transporter"/>
</dbReference>
<evidence type="ECO:0000256" key="7">
    <source>
        <dbReference type="SAM" id="Phobius"/>
    </source>
</evidence>
<dbReference type="EMBL" id="QRAN01000025">
    <property type="protein sequence ID" value="RLQ20500.1"/>
    <property type="molecule type" value="Genomic_DNA"/>
</dbReference>
<dbReference type="Pfam" id="PF12704">
    <property type="entry name" value="MacB_PCD"/>
    <property type="match status" value="1"/>
</dbReference>
<dbReference type="Pfam" id="PF02687">
    <property type="entry name" value="FtsX"/>
    <property type="match status" value="1"/>
</dbReference>
<accession>A0A3L7DV74</accession>
<dbReference type="AlphaFoldDB" id="A0A3L7DV74"/>
<feature type="transmembrane region" description="Helical" evidence="7">
    <location>
        <begin position="303"/>
        <end position="327"/>
    </location>
</feature>
<gene>
    <name evidence="10" type="ORF">DWB85_17265</name>
</gene>
<evidence type="ECO:0000256" key="1">
    <source>
        <dbReference type="ARBA" id="ARBA00004651"/>
    </source>
</evidence>
<sequence>MNLAYRDIRHNLGRFLLTCFGLSLLLGVVLSMIGIYRGLVEDALTLVRTPGVDVWVVESGTRGPFAESSRIPGDTREAIARLHGVSAAGSITYQSIETRHEGVKLRLYVVGYEPGRPGGPDRIIAGRALGRSHYEMLADRRTGLKPGDRVTLGRDTFTVVGLTDGQVSSGGDPVIYLTLKDSQQLQFELAPPAARREIARGAGPGTTDTVNAIVARVRPNASADTVVETVQRWKHLAAMTQAGQEIILTRSVVERARKQIGLFTAILLVVSAVIIALILYTMTMDKIREIATLKLIGAPDRTIIGLILQQALAMGVIGFGFGALLIITIKDYFPRRVVLQPEDGLALAAAVIVVCVISSGLGVRLALKVDPATALGG</sequence>
<feature type="transmembrane region" description="Helical" evidence="7">
    <location>
        <begin position="260"/>
        <end position="282"/>
    </location>
</feature>
<feature type="transmembrane region" description="Helical" evidence="7">
    <location>
        <begin position="12"/>
        <end position="36"/>
    </location>
</feature>
<proteinExistence type="predicted"/>
<name>A0A3L7DV74_9GAMM</name>
<keyword evidence="6 7" id="KW-0472">Membrane</keyword>
<feature type="domain" description="ABC3 transporter permease C-terminal" evidence="8">
    <location>
        <begin position="262"/>
        <end position="371"/>
    </location>
</feature>
<keyword evidence="5 7" id="KW-1133">Transmembrane helix</keyword>
<evidence type="ECO:0000256" key="3">
    <source>
        <dbReference type="ARBA" id="ARBA00022475"/>
    </source>
</evidence>
<dbReference type="InterPro" id="IPR025857">
    <property type="entry name" value="MacB_PCD"/>
</dbReference>
<evidence type="ECO:0000256" key="2">
    <source>
        <dbReference type="ARBA" id="ARBA00022448"/>
    </source>
</evidence>
<dbReference type="GO" id="GO:0005886">
    <property type="term" value="C:plasma membrane"/>
    <property type="evidence" value="ECO:0007669"/>
    <property type="project" value="UniProtKB-SubCell"/>
</dbReference>
<comment type="subcellular location">
    <subcellularLocation>
        <location evidence="1">Cell membrane</location>
        <topology evidence="1">Multi-pass membrane protein</topology>
    </subcellularLocation>
</comment>
<keyword evidence="4 7" id="KW-0812">Transmembrane</keyword>